<organism evidence="1 2">
    <name type="scientific">Rhizobium phage AF3</name>
    <dbReference type="NCBI Taxonomy" id="2763529"/>
    <lineage>
        <taxon>Viruses</taxon>
        <taxon>Duplodnaviria</taxon>
        <taxon>Heunggongvirae</taxon>
        <taxon>Uroviricota</taxon>
        <taxon>Caudoviricetes</taxon>
        <taxon>Pootjesviridae</taxon>
        <taxon>Innesvirus</taxon>
        <taxon>Innesvirus AF3</taxon>
    </lineage>
</organism>
<gene>
    <name evidence="1" type="ORF">AF3_047</name>
</gene>
<reference evidence="1 2" key="1">
    <citation type="submission" date="2020-07" db="EMBL/GenBank/DDBJ databases">
        <title>Complete genome sequence of Rhizobium leguminosarum bacteriophage vB_RlegM_AF3.</title>
        <authorList>
            <person name="Gunathilake D."/>
            <person name="Mackenzie K.D."/>
            <person name="Yost C.K."/>
            <person name="Hynes M.F."/>
        </authorList>
    </citation>
    <scope>NUCLEOTIDE SEQUENCE [LARGE SCALE GENOMIC DNA]</scope>
</reference>
<evidence type="ECO:0000313" key="1">
    <source>
        <dbReference type="EMBL" id="QNH71513.1"/>
    </source>
</evidence>
<protein>
    <submittedName>
        <fullName evidence="1">Uncharacterized protein</fullName>
    </submittedName>
</protein>
<dbReference type="Proteomes" id="UP000515855">
    <property type="component" value="Segment"/>
</dbReference>
<name>A0A7G7WWB9_9CAUD</name>
<proteinExistence type="predicted"/>
<sequence>MPHIDFQNFVIVCDQPNKEVDKSRLRVDFDISWTDNTVNIIPEDAVWNRFVSIEVYEEFFTKLYRDLFVKFKGRPNSETLRREILSFVQDFVKEYQDKGLLT</sequence>
<evidence type="ECO:0000313" key="2">
    <source>
        <dbReference type="Proteomes" id="UP000515855"/>
    </source>
</evidence>
<dbReference type="EMBL" id="MT778837">
    <property type="protein sequence ID" value="QNH71513.1"/>
    <property type="molecule type" value="Genomic_DNA"/>
</dbReference>
<accession>A0A7G7WWB9</accession>
<keyword evidence="2" id="KW-1185">Reference proteome</keyword>